<comment type="caution">
    <text evidence="1">The sequence shown here is derived from an EMBL/GenBank/DDBJ whole genome shotgun (WGS) entry which is preliminary data.</text>
</comment>
<reference evidence="1" key="1">
    <citation type="submission" date="2019-04" db="EMBL/GenBank/DDBJ databases">
        <title>Genome assembly of Zosterops borbonicus 15179.</title>
        <authorList>
            <person name="Leroy T."/>
            <person name="Anselmetti Y."/>
            <person name="Tilak M.-K."/>
            <person name="Nabholz B."/>
        </authorList>
    </citation>
    <scope>NUCLEOTIDE SEQUENCE</scope>
    <source>
        <strain evidence="1">HGM_15179</strain>
        <tissue evidence="1">Muscle</tissue>
    </source>
</reference>
<dbReference type="Proteomes" id="UP000796761">
    <property type="component" value="Unassembled WGS sequence"/>
</dbReference>
<gene>
    <name evidence="1" type="ORF">HGM15179_008409</name>
</gene>
<protein>
    <submittedName>
        <fullName evidence="1">Uncharacterized protein</fullName>
    </submittedName>
</protein>
<accession>A0A8K1GH26</accession>
<dbReference type="AlphaFoldDB" id="A0A8K1GH26"/>
<dbReference type="OrthoDB" id="416454at2759"/>
<sequence length="125" mass="14243">MNNTCFLSRQDTAHHKKGKDRKNVSLICQRVVASAHLEAGEKSVLGLVLFNIFINDVDNEIECTLSKLADDMELNSATGTPEGWDATQGDLDKLEKEAQKNFKKLRKYKAKYKLYLGQDNPRHKY</sequence>
<proteinExistence type="predicted"/>
<organism evidence="1 2">
    <name type="scientific">Zosterops borbonicus</name>
    <dbReference type="NCBI Taxonomy" id="364589"/>
    <lineage>
        <taxon>Eukaryota</taxon>
        <taxon>Metazoa</taxon>
        <taxon>Chordata</taxon>
        <taxon>Craniata</taxon>
        <taxon>Vertebrata</taxon>
        <taxon>Euteleostomi</taxon>
        <taxon>Archelosauria</taxon>
        <taxon>Archosauria</taxon>
        <taxon>Dinosauria</taxon>
        <taxon>Saurischia</taxon>
        <taxon>Theropoda</taxon>
        <taxon>Coelurosauria</taxon>
        <taxon>Aves</taxon>
        <taxon>Neognathae</taxon>
        <taxon>Neoaves</taxon>
        <taxon>Telluraves</taxon>
        <taxon>Australaves</taxon>
        <taxon>Passeriformes</taxon>
        <taxon>Sylvioidea</taxon>
        <taxon>Zosteropidae</taxon>
        <taxon>Zosterops</taxon>
    </lineage>
</organism>
<keyword evidence="2" id="KW-1185">Reference proteome</keyword>
<evidence type="ECO:0000313" key="2">
    <source>
        <dbReference type="Proteomes" id="UP000796761"/>
    </source>
</evidence>
<evidence type="ECO:0000313" key="1">
    <source>
        <dbReference type="EMBL" id="TRZ18726.1"/>
    </source>
</evidence>
<dbReference type="EMBL" id="SWJQ01000212">
    <property type="protein sequence ID" value="TRZ18726.1"/>
    <property type="molecule type" value="Genomic_DNA"/>
</dbReference>
<name>A0A8K1GH26_9PASS</name>